<dbReference type="PRINTS" id="PR00983">
    <property type="entry name" value="TRNASYNTHCYS"/>
</dbReference>
<evidence type="ECO:0000256" key="13">
    <source>
        <dbReference type="ARBA" id="ARBA00022917"/>
    </source>
</evidence>
<dbReference type="CDD" id="cd00672">
    <property type="entry name" value="CysRS_core"/>
    <property type="match status" value="1"/>
</dbReference>
<dbReference type="GO" id="GO:0005739">
    <property type="term" value="C:mitochondrion"/>
    <property type="evidence" value="ECO:0007669"/>
    <property type="project" value="UniProtKB-SubCell"/>
</dbReference>
<dbReference type="AlphaFoldDB" id="A0A3L6E9T1"/>
<dbReference type="Gene3D" id="1.20.120.1910">
    <property type="entry name" value="Cysteine-tRNA ligase, C-terminal anti-codon recognition domain"/>
    <property type="match status" value="1"/>
</dbReference>
<dbReference type="ExpressionAtlas" id="A0A3L6E9T1">
    <property type="expression patterns" value="baseline and differential"/>
</dbReference>
<dbReference type="GO" id="GO:0005524">
    <property type="term" value="F:ATP binding"/>
    <property type="evidence" value="ECO:0007669"/>
    <property type="project" value="UniProtKB-KW"/>
</dbReference>
<keyword evidence="13" id="KW-0648">Protein biosynthesis</keyword>
<dbReference type="InterPro" id="IPR032678">
    <property type="entry name" value="tRNA-synt_1_cat_dom"/>
</dbReference>
<dbReference type="GO" id="GO:0009507">
    <property type="term" value="C:chloroplast"/>
    <property type="evidence" value="ECO:0007669"/>
    <property type="project" value="UniProtKB-SubCell"/>
</dbReference>
<dbReference type="FunFam" id="1.20.120.1910:FF:000003">
    <property type="entry name" value="Cysteine--tRNA ligase CPS1, chloroplastic/mitochondrial"/>
    <property type="match status" value="1"/>
</dbReference>
<reference evidence="22 23" key="1">
    <citation type="journal article" date="2018" name="Nat. Genet.">
        <title>Extensive intraspecific gene order and gene structural variations between Mo17 and other maize genomes.</title>
        <authorList>
            <person name="Sun S."/>
            <person name="Zhou Y."/>
            <person name="Chen J."/>
            <person name="Shi J."/>
            <person name="Zhao H."/>
            <person name="Zhao H."/>
            <person name="Song W."/>
            <person name="Zhang M."/>
            <person name="Cui Y."/>
            <person name="Dong X."/>
            <person name="Liu H."/>
            <person name="Ma X."/>
            <person name="Jiao Y."/>
            <person name="Wang B."/>
            <person name="Wei X."/>
            <person name="Stein J.C."/>
            <person name="Glaubitz J.C."/>
            <person name="Lu F."/>
            <person name="Yu G."/>
            <person name="Liang C."/>
            <person name="Fengler K."/>
            <person name="Li B."/>
            <person name="Rafalski A."/>
            <person name="Schnable P.S."/>
            <person name="Ware D.H."/>
            <person name="Buckler E.S."/>
            <person name="Lai J."/>
        </authorList>
    </citation>
    <scope>NUCLEOTIDE SEQUENCE [LARGE SCALE GENOMIC DNA]</scope>
    <source>
        <strain evidence="23">cv. Missouri 17</strain>
        <tissue evidence="22">Seedling</tissue>
    </source>
</reference>
<evidence type="ECO:0000256" key="8">
    <source>
        <dbReference type="ARBA" id="ARBA00022640"/>
    </source>
</evidence>
<dbReference type="Proteomes" id="UP000251960">
    <property type="component" value="Chromosome 6"/>
</dbReference>
<evidence type="ECO:0000256" key="19">
    <source>
        <dbReference type="ARBA" id="ARBA00056254"/>
    </source>
</evidence>
<keyword evidence="15" id="KW-0496">Mitochondrion</keyword>
<dbReference type="NCBIfam" id="TIGR00435">
    <property type="entry name" value="cysS"/>
    <property type="match status" value="1"/>
</dbReference>
<evidence type="ECO:0000256" key="11">
    <source>
        <dbReference type="ARBA" id="ARBA00022833"/>
    </source>
</evidence>
<dbReference type="FunFam" id="3.40.50.620:FF:000009">
    <property type="entry name" value="Cysteine--tRNA ligase"/>
    <property type="match status" value="1"/>
</dbReference>
<evidence type="ECO:0000256" key="15">
    <source>
        <dbReference type="ARBA" id="ARBA00023128"/>
    </source>
</evidence>
<evidence type="ECO:0000256" key="12">
    <source>
        <dbReference type="ARBA" id="ARBA00022840"/>
    </source>
</evidence>
<keyword evidence="20" id="KW-0175">Coiled coil</keyword>
<keyword evidence="8" id="KW-0934">Plastid</keyword>
<dbReference type="EMBL" id="NCVQ01000007">
    <property type="protein sequence ID" value="PWZ17455.1"/>
    <property type="molecule type" value="Genomic_DNA"/>
</dbReference>
<feature type="domain" description="tRNA synthetases class I catalytic" evidence="21">
    <location>
        <begin position="46"/>
        <end position="354"/>
    </location>
</feature>
<comment type="subcellular location">
    <subcellularLocation>
        <location evidence="2">Mitochondrion</location>
    </subcellularLocation>
    <subcellularLocation>
        <location evidence="3">Plastid</location>
        <location evidence="3">Chloroplast</location>
    </subcellularLocation>
</comment>
<evidence type="ECO:0000256" key="5">
    <source>
        <dbReference type="ARBA" id="ARBA00012832"/>
    </source>
</evidence>
<dbReference type="Gene3D" id="3.40.50.620">
    <property type="entry name" value="HUPs"/>
    <property type="match status" value="1"/>
</dbReference>
<comment type="function">
    <text evidence="19">Nuclear genome-encoded factor required for normal assembly of chloroplast polysomes.</text>
</comment>
<evidence type="ECO:0000256" key="2">
    <source>
        <dbReference type="ARBA" id="ARBA00004173"/>
    </source>
</evidence>
<keyword evidence="6" id="KW-0150">Chloroplast</keyword>
<dbReference type="InterPro" id="IPR015803">
    <property type="entry name" value="Cys-tRNA-ligase"/>
</dbReference>
<keyword evidence="7 22" id="KW-0436">Ligase</keyword>
<dbReference type="PANTHER" id="PTHR10890:SF26">
    <property type="entry name" value="CYSTEINE--TRNA LIGASE 1, CYTOPLASMIC-RELATED"/>
    <property type="match status" value="1"/>
</dbReference>
<sequence length="566" mass="65061">MTEAQSPLSATMAKEAQSSPSATVAQATALPQLVLFNSLTKREEPFQPRVEGKVGMYVCGVTPYDFSHIGHARAYVAFDVLYRYLKFLGYEVEYVRNFTDIDDKIIKRANERGETVTSLSSRFINEFLLDMTELQCLPPTCEPRVTEHIEHIIELITKIMENDKAYAMEGDVYFSVESFPEYLSLSGRKFDQNQAGARVAFDTRKRNPADFALWKAAKEGEPFWDSPWGRGRPGWHIECSAMSAHYLGHVFDIHGGGKDLIFPHHENELAQSRAAYPESEVKCWMHNGFVNKDDKKMAKSDNNFFTIRDVSLEVITVVFVQITALYHPLALRFFLMRTHYRSDVNHSDQALEIASDRVYYIYQTLYDCEEVLATYREEGISLSVPFEEQNLIDKHHSEFLKYMSNDLKTTDVLDRCFMELLKAINSSLNDLKKLQQKIEQQKKKQQQQKKQQQKQQQLQKQPEHYIQALIALEIELKNKLSILGLMPSSSLAEVLKQLKDKALKRAGLTEEKLQEQIEQRNVARKNKQFEISDGIRKNLATKGIALMDEPSGTVWRPCEPEGSEES</sequence>
<evidence type="ECO:0000256" key="7">
    <source>
        <dbReference type="ARBA" id="ARBA00022598"/>
    </source>
</evidence>
<evidence type="ECO:0000256" key="16">
    <source>
        <dbReference type="ARBA" id="ARBA00023146"/>
    </source>
</evidence>
<dbReference type="PANTHER" id="PTHR10890">
    <property type="entry name" value="CYSTEINYL-TRNA SYNTHETASE"/>
    <property type="match status" value="1"/>
</dbReference>
<evidence type="ECO:0000256" key="10">
    <source>
        <dbReference type="ARBA" id="ARBA00022741"/>
    </source>
</evidence>
<evidence type="ECO:0000256" key="6">
    <source>
        <dbReference type="ARBA" id="ARBA00022528"/>
    </source>
</evidence>
<evidence type="ECO:0000256" key="18">
    <source>
        <dbReference type="ARBA" id="ARBA00047398"/>
    </source>
</evidence>
<protein>
    <recommendedName>
        <fullName evidence="5">cysteine--tRNA ligase</fullName>
        <ecNumber evidence="5">6.1.1.16</ecNumber>
    </recommendedName>
    <alternativeName>
        <fullName evidence="17">Cysteinyl-tRNA synthetase</fullName>
    </alternativeName>
</protein>
<dbReference type="Pfam" id="PF01406">
    <property type="entry name" value="tRNA-synt_1e"/>
    <property type="match status" value="1"/>
</dbReference>
<evidence type="ECO:0000313" key="23">
    <source>
        <dbReference type="Proteomes" id="UP000251960"/>
    </source>
</evidence>
<evidence type="ECO:0000256" key="4">
    <source>
        <dbReference type="ARBA" id="ARBA00005594"/>
    </source>
</evidence>
<keyword evidence="11" id="KW-0862">Zinc</keyword>
<comment type="similarity">
    <text evidence="4">Belongs to the class-I aminoacyl-tRNA synthetase family.</text>
</comment>
<evidence type="ECO:0000259" key="21">
    <source>
        <dbReference type="Pfam" id="PF01406"/>
    </source>
</evidence>
<comment type="cofactor">
    <cofactor evidence="1">
        <name>Zn(2+)</name>
        <dbReference type="ChEBI" id="CHEBI:29105"/>
    </cofactor>
</comment>
<evidence type="ECO:0000256" key="9">
    <source>
        <dbReference type="ARBA" id="ARBA00022723"/>
    </source>
</evidence>
<keyword evidence="16" id="KW-0030">Aminoacyl-tRNA synthetase</keyword>
<evidence type="ECO:0000256" key="20">
    <source>
        <dbReference type="SAM" id="Coils"/>
    </source>
</evidence>
<keyword evidence="14" id="KW-0809">Transit peptide</keyword>
<keyword evidence="10" id="KW-0547">Nucleotide-binding</keyword>
<dbReference type="EC" id="6.1.1.16" evidence="5"/>
<dbReference type="HAMAP" id="MF_00041">
    <property type="entry name" value="Cys_tRNA_synth"/>
    <property type="match status" value="1"/>
</dbReference>
<dbReference type="InterPro" id="IPR024909">
    <property type="entry name" value="Cys-tRNA/MSH_ligase"/>
</dbReference>
<dbReference type="GO" id="GO:0004817">
    <property type="term" value="F:cysteine-tRNA ligase activity"/>
    <property type="evidence" value="ECO:0007669"/>
    <property type="project" value="UniProtKB-EC"/>
</dbReference>
<gene>
    <name evidence="22" type="primary">SYCO_0</name>
    <name evidence="22" type="ORF">Zm00014a_042155</name>
</gene>
<dbReference type="GO" id="GO:0046872">
    <property type="term" value="F:metal ion binding"/>
    <property type="evidence" value="ECO:0007669"/>
    <property type="project" value="UniProtKB-KW"/>
</dbReference>
<proteinExistence type="inferred from homology"/>
<keyword evidence="9" id="KW-0479">Metal-binding</keyword>
<dbReference type="GO" id="GO:0006423">
    <property type="term" value="P:cysteinyl-tRNA aminoacylation"/>
    <property type="evidence" value="ECO:0007669"/>
    <property type="project" value="InterPro"/>
</dbReference>
<evidence type="ECO:0000256" key="17">
    <source>
        <dbReference type="ARBA" id="ARBA00031499"/>
    </source>
</evidence>
<evidence type="ECO:0000256" key="3">
    <source>
        <dbReference type="ARBA" id="ARBA00004229"/>
    </source>
</evidence>
<dbReference type="InterPro" id="IPR009080">
    <property type="entry name" value="tRNAsynth_Ia_anticodon-bd"/>
</dbReference>
<dbReference type="SUPFAM" id="SSF47323">
    <property type="entry name" value="Anticodon-binding domain of a subclass of class I aminoacyl-tRNA synthetases"/>
    <property type="match status" value="1"/>
</dbReference>
<evidence type="ECO:0000256" key="1">
    <source>
        <dbReference type="ARBA" id="ARBA00001947"/>
    </source>
</evidence>
<comment type="catalytic activity">
    <reaction evidence="18">
        <text>tRNA(Cys) + L-cysteine + ATP = L-cysteinyl-tRNA(Cys) + AMP + diphosphate</text>
        <dbReference type="Rhea" id="RHEA:17773"/>
        <dbReference type="Rhea" id="RHEA-COMP:9661"/>
        <dbReference type="Rhea" id="RHEA-COMP:9679"/>
        <dbReference type="ChEBI" id="CHEBI:30616"/>
        <dbReference type="ChEBI" id="CHEBI:33019"/>
        <dbReference type="ChEBI" id="CHEBI:35235"/>
        <dbReference type="ChEBI" id="CHEBI:78442"/>
        <dbReference type="ChEBI" id="CHEBI:78517"/>
        <dbReference type="ChEBI" id="CHEBI:456215"/>
        <dbReference type="EC" id="6.1.1.16"/>
    </reaction>
</comment>
<comment type="caution">
    <text evidence="22">The sequence shown here is derived from an EMBL/GenBank/DDBJ whole genome shotgun (WGS) entry which is preliminary data.</text>
</comment>
<evidence type="ECO:0000256" key="14">
    <source>
        <dbReference type="ARBA" id="ARBA00022946"/>
    </source>
</evidence>
<accession>A0A3L6E9T1</accession>
<organism evidence="22 23">
    <name type="scientific">Zea mays</name>
    <name type="common">Maize</name>
    <dbReference type="NCBI Taxonomy" id="4577"/>
    <lineage>
        <taxon>Eukaryota</taxon>
        <taxon>Viridiplantae</taxon>
        <taxon>Streptophyta</taxon>
        <taxon>Embryophyta</taxon>
        <taxon>Tracheophyta</taxon>
        <taxon>Spermatophyta</taxon>
        <taxon>Magnoliopsida</taxon>
        <taxon>Liliopsida</taxon>
        <taxon>Poales</taxon>
        <taxon>Poaceae</taxon>
        <taxon>PACMAD clade</taxon>
        <taxon>Panicoideae</taxon>
        <taxon>Andropogonodae</taxon>
        <taxon>Andropogoneae</taxon>
        <taxon>Tripsacinae</taxon>
        <taxon>Zea</taxon>
    </lineage>
</organism>
<name>A0A3L6E9T1_MAIZE</name>
<feature type="coiled-coil region" evidence="20">
    <location>
        <begin position="417"/>
        <end position="461"/>
    </location>
</feature>
<keyword evidence="12" id="KW-0067">ATP-binding</keyword>
<dbReference type="SUPFAM" id="SSF52374">
    <property type="entry name" value="Nucleotidylyl transferase"/>
    <property type="match status" value="1"/>
</dbReference>
<evidence type="ECO:0000313" key="22">
    <source>
        <dbReference type="EMBL" id="PWZ17455.1"/>
    </source>
</evidence>
<dbReference type="InterPro" id="IPR014729">
    <property type="entry name" value="Rossmann-like_a/b/a_fold"/>
</dbReference>